<accession>A0A822ZE39</accession>
<proteinExistence type="predicted"/>
<dbReference type="AlphaFoldDB" id="A0A822ZE39"/>
<dbReference type="EMBL" id="DUZY01000005">
    <property type="protein sequence ID" value="DAD41719.1"/>
    <property type="molecule type" value="Genomic_DNA"/>
</dbReference>
<reference evidence="1 2" key="1">
    <citation type="journal article" date="2020" name="Mol. Biol. Evol.">
        <title>Distinct Expression and Methylation Patterns for Genes with Different Fates following a Single Whole-Genome Duplication in Flowering Plants.</title>
        <authorList>
            <person name="Shi T."/>
            <person name="Rahmani R.S."/>
            <person name="Gugger P.F."/>
            <person name="Wang M."/>
            <person name="Li H."/>
            <person name="Zhang Y."/>
            <person name="Li Z."/>
            <person name="Wang Q."/>
            <person name="Van de Peer Y."/>
            <person name="Marchal K."/>
            <person name="Chen J."/>
        </authorList>
    </citation>
    <scope>NUCLEOTIDE SEQUENCE [LARGE SCALE GENOMIC DNA]</scope>
    <source>
        <tissue evidence="1">Leaf</tissue>
    </source>
</reference>
<name>A0A822ZE39_NELNU</name>
<keyword evidence="2" id="KW-1185">Reference proteome</keyword>
<dbReference type="Proteomes" id="UP000607653">
    <property type="component" value="Unassembled WGS sequence"/>
</dbReference>
<gene>
    <name evidence="1" type="ORF">HUJ06_016042</name>
</gene>
<dbReference type="PANTHER" id="PTHR34569">
    <property type="entry name" value="EXPRESSED PROTEIN"/>
    <property type="match status" value="1"/>
</dbReference>
<comment type="caution">
    <text evidence="1">The sequence shown here is derived from an EMBL/GenBank/DDBJ whole genome shotgun (WGS) entry which is preliminary data.</text>
</comment>
<evidence type="ECO:0000313" key="2">
    <source>
        <dbReference type="Proteomes" id="UP000607653"/>
    </source>
</evidence>
<protein>
    <submittedName>
        <fullName evidence="1">Uncharacterized protein</fullName>
    </submittedName>
</protein>
<sequence>MERSNNLPLFQESEVSPFAFQQLELQNSRYSVSYLEMVALKSTNYTSLKDLLPPSPAAGIYSPNFTGNQSWHEIPIKNRLVKHAAWAYLQPNSTSPKPEAGGFLRQLMVRCNGCFRFFSEHIVAGIKRALGLASEEDEVQPFYPETEH</sequence>
<dbReference type="PANTHER" id="PTHR34569:SF12">
    <property type="entry name" value="TRANSMEMBRANE PROTEIN"/>
    <property type="match status" value="1"/>
</dbReference>
<evidence type="ECO:0000313" key="1">
    <source>
        <dbReference type="EMBL" id="DAD41719.1"/>
    </source>
</evidence>
<organism evidence="1 2">
    <name type="scientific">Nelumbo nucifera</name>
    <name type="common">Sacred lotus</name>
    <dbReference type="NCBI Taxonomy" id="4432"/>
    <lineage>
        <taxon>Eukaryota</taxon>
        <taxon>Viridiplantae</taxon>
        <taxon>Streptophyta</taxon>
        <taxon>Embryophyta</taxon>
        <taxon>Tracheophyta</taxon>
        <taxon>Spermatophyta</taxon>
        <taxon>Magnoliopsida</taxon>
        <taxon>Proteales</taxon>
        <taxon>Nelumbonaceae</taxon>
        <taxon>Nelumbo</taxon>
    </lineage>
</organism>